<name>A0A399F8M0_9DEIN</name>
<protein>
    <submittedName>
        <fullName evidence="1">Uncharacterized protein</fullName>
    </submittedName>
</protein>
<evidence type="ECO:0000313" key="1">
    <source>
        <dbReference type="EMBL" id="RIH93017.1"/>
    </source>
</evidence>
<dbReference type="EMBL" id="QWLB01000011">
    <property type="protein sequence ID" value="RIH93017.1"/>
    <property type="molecule type" value="Genomic_DNA"/>
</dbReference>
<keyword evidence="2" id="KW-1185">Reference proteome</keyword>
<organism evidence="1 2">
    <name type="scientific">Meiothermus granaticius NBRC 107808</name>
    <dbReference type="NCBI Taxonomy" id="1227551"/>
    <lineage>
        <taxon>Bacteria</taxon>
        <taxon>Thermotogati</taxon>
        <taxon>Deinococcota</taxon>
        <taxon>Deinococci</taxon>
        <taxon>Thermales</taxon>
        <taxon>Thermaceae</taxon>
        <taxon>Meiothermus</taxon>
    </lineage>
</organism>
<gene>
    <name evidence="1" type="ORF">Mgrana_01141</name>
</gene>
<dbReference type="AlphaFoldDB" id="A0A399F8M0"/>
<reference evidence="1 2" key="1">
    <citation type="submission" date="2018-08" db="EMBL/GenBank/DDBJ databases">
        <title>Meiothermus granaticius genome AF-68 sequencing project.</title>
        <authorList>
            <person name="Da Costa M.S."/>
            <person name="Albuquerque L."/>
            <person name="Raposo P."/>
            <person name="Froufe H.J.C."/>
            <person name="Barroso C.S."/>
            <person name="Egas C."/>
        </authorList>
    </citation>
    <scope>NUCLEOTIDE SEQUENCE [LARGE SCALE GENOMIC DNA]</scope>
    <source>
        <strain evidence="1 2">AF-68</strain>
    </source>
</reference>
<accession>A0A399F8M0</accession>
<dbReference type="RefSeq" id="WP_119356645.1">
    <property type="nucleotide sequence ID" value="NZ_BJXM01000003.1"/>
</dbReference>
<comment type="caution">
    <text evidence="1">The sequence shown here is derived from an EMBL/GenBank/DDBJ whole genome shotgun (WGS) entry which is preliminary data.</text>
</comment>
<dbReference type="Proteomes" id="UP000266178">
    <property type="component" value="Unassembled WGS sequence"/>
</dbReference>
<proteinExistence type="predicted"/>
<sequence>MHPRWARALLPSGMPDELLQRIQHLLGQIEAHETRWGQLEVHPAYRGWVRQQPSLHQSVLRARRVFERFRQAVEQNDPRLPHLLDDLEESVHYLSRDLSRLYSALGLAAPAVRLLN</sequence>
<evidence type="ECO:0000313" key="2">
    <source>
        <dbReference type="Proteomes" id="UP000266178"/>
    </source>
</evidence>